<name>A0A2D3VFL1_9PEZI</name>
<feature type="compositionally biased region" description="Basic residues" evidence="2">
    <location>
        <begin position="54"/>
        <end position="68"/>
    </location>
</feature>
<dbReference type="PANTHER" id="PTHR21377:SF0">
    <property type="entry name" value="PROTEIN FAM210B, MITOCHONDRIAL"/>
    <property type="match status" value="1"/>
</dbReference>
<keyword evidence="3" id="KW-0472">Membrane</keyword>
<proteinExistence type="predicted"/>
<dbReference type="EMBL" id="FJUY01000022">
    <property type="protein sequence ID" value="CZT24695.1"/>
    <property type="molecule type" value="Genomic_DNA"/>
</dbReference>
<evidence type="ECO:0000313" key="6">
    <source>
        <dbReference type="Proteomes" id="UP000225277"/>
    </source>
</evidence>
<reference evidence="5 6" key="1">
    <citation type="submission" date="2016-03" db="EMBL/GenBank/DDBJ databases">
        <authorList>
            <person name="Ploux O."/>
        </authorList>
    </citation>
    <scope>NUCLEOTIDE SEQUENCE [LARGE SCALE GENOMIC DNA]</scope>
    <source>
        <strain evidence="5 6">URUG2</strain>
    </source>
</reference>
<keyword evidence="6" id="KW-1185">Reference proteome</keyword>
<feature type="domain" description="DUF1279" evidence="4">
    <location>
        <begin position="91"/>
        <end position="213"/>
    </location>
</feature>
<keyword evidence="3" id="KW-1133">Transmembrane helix</keyword>
<feature type="transmembrane region" description="Helical" evidence="3">
    <location>
        <begin position="99"/>
        <end position="125"/>
    </location>
</feature>
<evidence type="ECO:0000256" key="2">
    <source>
        <dbReference type="SAM" id="MobiDB-lite"/>
    </source>
</evidence>
<dbReference type="GeneID" id="35605465"/>
<organism evidence="5 6">
    <name type="scientific">Ramularia collo-cygni</name>
    <dbReference type="NCBI Taxonomy" id="112498"/>
    <lineage>
        <taxon>Eukaryota</taxon>
        <taxon>Fungi</taxon>
        <taxon>Dikarya</taxon>
        <taxon>Ascomycota</taxon>
        <taxon>Pezizomycotina</taxon>
        <taxon>Dothideomycetes</taxon>
        <taxon>Dothideomycetidae</taxon>
        <taxon>Mycosphaerellales</taxon>
        <taxon>Mycosphaerellaceae</taxon>
        <taxon>Ramularia</taxon>
    </lineage>
</organism>
<dbReference type="AlphaFoldDB" id="A0A2D3VFL1"/>
<dbReference type="InterPro" id="IPR009688">
    <property type="entry name" value="FAM210A/B-like_dom"/>
</dbReference>
<evidence type="ECO:0000313" key="5">
    <source>
        <dbReference type="EMBL" id="CZT24695.1"/>
    </source>
</evidence>
<gene>
    <name evidence="5" type="ORF">RCC_10422</name>
</gene>
<dbReference type="RefSeq" id="XP_023631419.1">
    <property type="nucleotide sequence ID" value="XM_023775651.1"/>
</dbReference>
<dbReference type="GO" id="GO:0005739">
    <property type="term" value="C:mitochondrion"/>
    <property type="evidence" value="ECO:0007669"/>
    <property type="project" value="TreeGrafter"/>
</dbReference>
<feature type="coiled-coil region" evidence="1">
    <location>
        <begin position="154"/>
        <end position="181"/>
    </location>
</feature>
<dbReference type="OrthoDB" id="426386at2759"/>
<accession>A0A2D3VFL1</accession>
<keyword evidence="3" id="KW-0812">Transmembrane</keyword>
<dbReference type="PANTHER" id="PTHR21377">
    <property type="entry name" value="PROTEIN FAM210B, MITOCHONDRIAL"/>
    <property type="match status" value="1"/>
</dbReference>
<dbReference type="Pfam" id="PF06916">
    <property type="entry name" value="FAM210A-B_dom"/>
    <property type="match status" value="1"/>
</dbReference>
<evidence type="ECO:0000256" key="1">
    <source>
        <dbReference type="SAM" id="Coils"/>
    </source>
</evidence>
<keyword evidence="1" id="KW-0175">Coiled coil</keyword>
<protein>
    <recommendedName>
        <fullName evidence="4">DUF1279 domain-containing protein</fullName>
    </recommendedName>
</protein>
<evidence type="ECO:0000256" key="3">
    <source>
        <dbReference type="SAM" id="Phobius"/>
    </source>
</evidence>
<evidence type="ECO:0000259" key="4">
    <source>
        <dbReference type="Pfam" id="PF06916"/>
    </source>
</evidence>
<feature type="region of interest" description="Disordered" evidence="2">
    <location>
        <begin position="54"/>
        <end position="91"/>
    </location>
</feature>
<dbReference type="InterPro" id="IPR045866">
    <property type="entry name" value="FAM210A/B-like"/>
</dbReference>
<sequence>MLKSPRLLQLLRQVPAQEGFLKASLRRDFTGLVSKPQAKTGSFQRRDFVTAKLRTARPAHSKAWRRQTRQNSSNASRNEPGGQEPQSLSDRMRAMSRKYGWTVVGIYLGLSALDFPFCFLAVRWLGTDRIAAAEHAVVSRFWAVLESVVPSLKERRAQNQLAEAEDAVKEASEAVEKDAKHEPASIWTQLLLAYGVHKSLFFLRVPLTLAVTPKVVKTLRGWGFQIGKPKPK</sequence>
<dbReference type="Proteomes" id="UP000225277">
    <property type="component" value="Unassembled WGS sequence"/>
</dbReference>